<protein>
    <submittedName>
        <fullName evidence="1">Uncharacterized protein</fullName>
    </submittedName>
</protein>
<sequence>MPMPIPTKYCLSPLSLLVLIGIFSFFYLLHHGLRGKEKGERSSGVVSKKKLPPGPKGFPILGCLPMLGRFPHVTFQKWAKQYGPIMYMKLGLFPTVVVSSPQAAQQFLKVHDLVFASRPITEIGRLISNNYKGMSFTPYGTYWRNIRKICTLEFFSSVKTESFRPVRKEELGLLVGSLKEASEAREVVNLTTKVATLSRDMTNRMVMGKKYMEESLREGRFNFKEVTDELMCLAAAFNIAEFIPWTRDLDLQGLGRRLRAVSHAFNVLFDRIIDDHIEDKDEKRQRDFVDFMLSMMDSNDYEFQFDRSNMKAIMLEIIVAATDTTFTTTEWTLSELIKNPNTMKKAQQELETIVGKERMVDESDLVKLDYLDMVIKESMRLHTPVPLLLPHESREDCTINGFHIPKGSRVLINAWAIGRDPAVWPKPDQFSPERFIGTNIDVRGQDFQLVPFGSGRRGCPGMQLGLTVVKFVLAQLIHCFDWELPNGMLPADLDMTDKASFVMPRAHNLLAIPTYRLRDVVSP</sequence>
<accession>A0ACC2K4E3</accession>
<name>A0ACC2K4E3_PERAE</name>
<proteinExistence type="predicted"/>
<dbReference type="Proteomes" id="UP001234297">
    <property type="component" value="Chromosome 12"/>
</dbReference>
<dbReference type="EMBL" id="CM056820">
    <property type="protein sequence ID" value="KAJ8615985.1"/>
    <property type="molecule type" value="Genomic_DNA"/>
</dbReference>
<organism evidence="1 2">
    <name type="scientific">Persea americana</name>
    <name type="common">Avocado</name>
    <dbReference type="NCBI Taxonomy" id="3435"/>
    <lineage>
        <taxon>Eukaryota</taxon>
        <taxon>Viridiplantae</taxon>
        <taxon>Streptophyta</taxon>
        <taxon>Embryophyta</taxon>
        <taxon>Tracheophyta</taxon>
        <taxon>Spermatophyta</taxon>
        <taxon>Magnoliopsida</taxon>
        <taxon>Magnoliidae</taxon>
        <taxon>Laurales</taxon>
        <taxon>Lauraceae</taxon>
        <taxon>Persea</taxon>
    </lineage>
</organism>
<keyword evidence="2" id="KW-1185">Reference proteome</keyword>
<gene>
    <name evidence="1" type="ORF">MRB53_035357</name>
</gene>
<evidence type="ECO:0000313" key="2">
    <source>
        <dbReference type="Proteomes" id="UP001234297"/>
    </source>
</evidence>
<comment type="caution">
    <text evidence="1">The sequence shown here is derived from an EMBL/GenBank/DDBJ whole genome shotgun (WGS) entry which is preliminary data.</text>
</comment>
<evidence type="ECO:0000313" key="1">
    <source>
        <dbReference type="EMBL" id="KAJ8615985.1"/>
    </source>
</evidence>
<reference evidence="1 2" key="1">
    <citation type="journal article" date="2022" name="Hortic Res">
        <title>A haplotype resolved chromosomal level avocado genome allows analysis of novel avocado genes.</title>
        <authorList>
            <person name="Nath O."/>
            <person name="Fletcher S.J."/>
            <person name="Hayward A."/>
            <person name="Shaw L.M."/>
            <person name="Masouleh A.K."/>
            <person name="Furtado A."/>
            <person name="Henry R.J."/>
            <person name="Mitter N."/>
        </authorList>
    </citation>
    <scope>NUCLEOTIDE SEQUENCE [LARGE SCALE GENOMIC DNA]</scope>
    <source>
        <strain evidence="2">cv. Hass</strain>
    </source>
</reference>